<dbReference type="GO" id="GO:0016491">
    <property type="term" value="F:oxidoreductase activity"/>
    <property type="evidence" value="ECO:0007669"/>
    <property type="project" value="InterPro"/>
</dbReference>
<dbReference type="EMBL" id="CP025197">
    <property type="protein sequence ID" value="AUG58676.1"/>
    <property type="molecule type" value="Genomic_DNA"/>
</dbReference>
<dbReference type="RefSeq" id="WP_101303275.1">
    <property type="nucleotide sequence ID" value="NZ_CP025197.1"/>
</dbReference>
<dbReference type="OrthoDB" id="25353at2"/>
<dbReference type="PANTHER" id="PTHR42685:SF18">
    <property type="entry name" value="DIGERANYLGERANYLGLYCEROPHOSPHOLIPID REDUCTASE"/>
    <property type="match status" value="1"/>
</dbReference>
<organism evidence="2 4">
    <name type="scientific">Acetivibrio saccincola</name>
    <dbReference type="NCBI Taxonomy" id="1677857"/>
    <lineage>
        <taxon>Bacteria</taxon>
        <taxon>Bacillati</taxon>
        <taxon>Bacillota</taxon>
        <taxon>Clostridia</taxon>
        <taxon>Eubacteriales</taxon>
        <taxon>Oscillospiraceae</taxon>
        <taxon>Acetivibrio</taxon>
    </lineage>
</organism>
<dbReference type="PRINTS" id="PR00420">
    <property type="entry name" value="RNGMNOXGNASE"/>
</dbReference>
<dbReference type="InterPro" id="IPR023753">
    <property type="entry name" value="FAD/NAD-binding_dom"/>
</dbReference>
<sequence>MKIAIIGAGLAGLACARELIKNGIYPTIFEKKSCIGKDYLLSTTTLRILDRSYRTSVKYLNQRYNLKLKPFSPLREITMIAPQRQTVVRGKLGYIYMRGEEENSLENQIARGLNANILFDNFVDINDVKNHFDYIIAATGNEAIPKTLGVWTPTFNVCLRAAVVLGDFKTDCVKMWVNTDYSKSCYGYISPYSTKEARLLLTVDNITPYEMDYYWDKFFNEENLSYDIIETKDIEYSIGTTSSAKAGNIYLVGNCAGLIDDFLGFGAVNAIESGILAAKSIVKGLDYNELIKPMKKHVTKLHEFRKALNSFDNKDLNRLITFLGLPVVKQLIYNNPLIKGKNFSFIARMYNSIKNR</sequence>
<dbReference type="KEGG" id="hsc:HVS_14075"/>
<evidence type="ECO:0000259" key="1">
    <source>
        <dbReference type="Pfam" id="PF07992"/>
    </source>
</evidence>
<dbReference type="PROSITE" id="PS51257">
    <property type="entry name" value="PROKAR_LIPOPROTEIN"/>
    <property type="match status" value="1"/>
</dbReference>
<dbReference type="Gene3D" id="3.50.50.60">
    <property type="entry name" value="FAD/NAD(P)-binding domain"/>
    <property type="match status" value="1"/>
</dbReference>
<evidence type="ECO:0000313" key="5">
    <source>
        <dbReference type="Proteomes" id="UP000239720"/>
    </source>
</evidence>
<dbReference type="Pfam" id="PF07992">
    <property type="entry name" value="Pyr_redox_2"/>
    <property type="match status" value="1"/>
</dbReference>
<dbReference type="InterPro" id="IPR050407">
    <property type="entry name" value="Geranylgeranyl_reductase"/>
</dbReference>
<keyword evidence="4" id="KW-1185">Reference proteome</keyword>
<dbReference type="EMBL" id="NEMB01000003">
    <property type="protein sequence ID" value="PQQ66217.1"/>
    <property type="molecule type" value="Genomic_DNA"/>
</dbReference>
<accession>A0A2K9EAE8</accession>
<evidence type="ECO:0000313" key="2">
    <source>
        <dbReference type="EMBL" id="AUG58676.1"/>
    </source>
</evidence>
<protein>
    <submittedName>
        <fullName evidence="3">Dehydrogenase</fullName>
    </submittedName>
    <submittedName>
        <fullName evidence="2">Glutamate synthase subunit beta</fullName>
    </submittedName>
</protein>
<name>A0A2K9EAE8_9FIRM</name>
<proteinExistence type="predicted"/>
<dbReference type="SUPFAM" id="SSF51905">
    <property type="entry name" value="FAD/NAD(P)-binding domain"/>
    <property type="match status" value="1"/>
</dbReference>
<evidence type="ECO:0000313" key="3">
    <source>
        <dbReference type="EMBL" id="PQQ66217.1"/>
    </source>
</evidence>
<dbReference type="Proteomes" id="UP000239720">
    <property type="component" value="Unassembled WGS sequence"/>
</dbReference>
<feature type="domain" description="FAD/NAD(P)-binding" evidence="1">
    <location>
        <begin position="1"/>
        <end position="143"/>
    </location>
</feature>
<evidence type="ECO:0000313" key="4">
    <source>
        <dbReference type="Proteomes" id="UP000233534"/>
    </source>
</evidence>
<reference evidence="2 4" key="1">
    <citation type="submission" date="2017-12" db="EMBL/GenBank/DDBJ databases">
        <title>Complete genome sequence of Herbivorax saccincola GGR1, a novel Cellulosome-producing hydrolytic bacterium in a thermophilic biogas plant, established by Illumina and Nanopore MinION sequencing.</title>
        <authorList>
            <person name="Pechtl A."/>
            <person name="Ruckert C."/>
            <person name="Koeck D.E."/>
            <person name="Maus I."/>
            <person name="Winkler A."/>
            <person name="Kalinowski J."/>
            <person name="Puhler A."/>
            <person name="Schwarz W.W."/>
            <person name="Zverlov V.V."/>
            <person name="Schluter A."/>
            <person name="Liebl W."/>
        </authorList>
    </citation>
    <scope>NUCLEOTIDE SEQUENCE [LARGE SCALE GENOMIC DNA]</scope>
    <source>
        <strain evidence="2">GGR1</strain>
        <strain evidence="4">SR1</strain>
    </source>
</reference>
<dbReference type="AlphaFoldDB" id="A0A2K9EAE8"/>
<gene>
    <name evidence="3" type="ORF">B9R14_05260</name>
    <name evidence="2" type="ORF">HVS_14075</name>
</gene>
<dbReference type="Proteomes" id="UP000233534">
    <property type="component" value="Chromosome"/>
</dbReference>
<dbReference type="InterPro" id="IPR036188">
    <property type="entry name" value="FAD/NAD-bd_sf"/>
</dbReference>
<reference evidence="3 5" key="2">
    <citation type="journal article" date="2018" name="Syst. Appl. Microbiol.">
        <title>Characterization and high-quality draft genome sequence of Herbivorax saccincola A7, an anaerobic, alkaliphilic, thermophilic, cellulolytic, and xylanolytic bacterium.</title>
        <authorList>
            <person name="Aikawa S."/>
            <person name="Baramee S."/>
            <person name="Sermsathanaswadi J."/>
            <person name="Thianheng P."/>
            <person name="Tachaapaikoon C."/>
            <person name="Shikata A."/>
            <person name="Waeonukul R."/>
            <person name="Pason P."/>
            <person name="Ratanakhanokchai K."/>
            <person name="Kosugi A."/>
        </authorList>
    </citation>
    <scope>NUCLEOTIDE SEQUENCE [LARGE SCALE GENOMIC DNA]</scope>
    <source>
        <strain evidence="3 5">A7</strain>
    </source>
</reference>
<dbReference type="PANTHER" id="PTHR42685">
    <property type="entry name" value="GERANYLGERANYL DIPHOSPHATE REDUCTASE"/>
    <property type="match status" value="1"/>
</dbReference>